<dbReference type="InterPro" id="IPR036779">
    <property type="entry name" value="LysM_dom_sf"/>
</dbReference>
<feature type="domain" description="LysM" evidence="3">
    <location>
        <begin position="2"/>
        <end position="47"/>
    </location>
</feature>
<dbReference type="PROSITE" id="PS51782">
    <property type="entry name" value="LYSM"/>
    <property type="match status" value="1"/>
</dbReference>
<evidence type="ECO:0000259" key="3">
    <source>
        <dbReference type="PROSITE" id="PS51782"/>
    </source>
</evidence>
<dbReference type="SUPFAM" id="SSF54106">
    <property type="entry name" value="LysM domain"/>
    <property type="match status" value="1"/>
</dbReference>
<dbReference type="SMART" id="SM00257">
    <property type="entry name" value="LysM"/>
    <property type="match status" value="1"/>
</dbReference>
<dbReference type="Gene3D" id="3.10.350.10">
    <property type="entry name" value="LysM domain"/>
    <property type="match status" value="1"/>
</dbReference>
<comment type="caution">
    <text evidence="4">The sequence shown here is derived from an EMBL/GenBank/DDBJ whole genome shotgun (WGS) entry which is preliminary data.</text>
</comment>
<dbReference type="OrthoDB" id="5835015at2"/>
<sequence>MLQYTVQPGDTLSGIAHKHQVTVEAIQSENPRITDINRIEAGWQLRIPANDRDSGGDLPPPRAASNNETFEPECKVCSDEYADIIHVTGATDDQWCLALPESAAEELYREIERVDELMAAFKAAQSKAENDQTEGDADPRKAWLQQAAEEGVIDPEPEQPEEPVKRASRTASLIAQLNEQIAWYEAFDPGYFWSFAGGDDAKREAILQAAKEKRLQLLRSERDALQAQLAPAKPADKGVIGGSIKAKDFLNNSNRVEVGTLGQRRKTEVGIVEIMVFSRPGRWYYVRKRFYTGFVRRYASIRSIKKTRSISQALSNPSATAKELIGKIRDDIAADAAKSPIGRIEVKFAQEQSSKHLLGEEHSSFKWTLDDANPADRRFQASAEAHLMRFAMQASAGINSFDLSKGEVDIGAKAQASMALAEAEVKLSQVFVPNEAGWDCRFTYRNRDGKLSDLAFGAFRLSGEITLNCFAGSRASGEANVRLSTGAASFLLSDRKKVAATGVGLSLSGNAFAGAEAGGSVSGSVAWLHPDEQFRKNANWKDLVKIEAGGTVAAGVGAGLDFELTVSSDGVFFVGSGRLVFGPGASGSFATVIDAEAAWTLCQTVYDVLDETDYSYLSNVSKELFTQWYRSLYMGLTRTVSDLPEMLAAPREAFKAAWKTRQSKKREAAILAQQILQAGRRAQGLGGLARMEYEGIPFAKLPPETLGMICHTLVASFVDSFEEDQETALLLVLSTIGSWRKFFEVLEHMSDDGEKVNPVVSLEMIVALLDDSLGSDQLSEFYHWVLNDLGTINRDQLTLAWTKAPVATKKKRIIAKLEHLDEARSARNLV</sequence>
<dbReference type="CDD" id="cd00118">
    <property type="entry name" value="LysM"/>
    <property type="match status" value="1"/>
</dbReference>
<keyword evidence="5" id="KW-1185">Reference proteome</keyword>
<feature type="region of interest" description="Disordered" evidence="2">
    <location>
        <begin position="48"/>
        <end position="68"/>
    </location>
</feature>
<keyword evidence="1" id="KW-0175">Coiled coil</keyword>
<evidence type="ECO:0000256" key="1">
    <source>
        <dbReference type="SAM" id="Coils"/>
    </source>
</evidence>
<feature type="coiled-coil region" evidence="1">
    <location>
        <begin position="104"/>
        <end position="134"/>
    </location>
</feature>
<dbReference type="STRING" id="135739.BTO32_17435"/>
<organism evidence="4 5">
    <name type="scientific">Marinobacter lutaoensis</name>
    <dbReference type="NCBI Taxonomy" id="135739"/>
    <lineage>
        <taxon>Bacteria</taxon>
        <taxon>Pseudomonadati</taxon>
        <taxon>Pseudomonadota</taxon>
        <taxon>Gammaproteobacteria</taxon>
        <taxon>Pseudomonadales</taxon>
        <taxon>Marinobacteraceae</taxon>
        <taxon>Marinobacter</taxon>
    </lineage>
</organism>
<protein>
    <recommendedName>
        <fullName evidence="3">LysM domain-containing protein</fullName>
    </recommendedName>
</protein>
<accession>A0A1V2DN84</accession>
<dbReference type="EMBL" id="MSCW01000016">
    <property type="protein sequence ID" value="ONF42114.1"/>
    <property type="molecule type" value="Genomic_DNA"/>
</dbReference>
<dbReference type="Proteomes" id="UP000189339">
    <property type="component" value="Unassembled WGS sequence"/>
</dbReference>
<dbReference type="InterPro" id="IPR018392">
    <property type="entry name" value="LysM"/>
</dbReference>
<evidence type="ECO:0000313" key="4">
    <source>
        <dbReference type="EMBL" id="ONF42114.1"/>
    </source>
</evidence>
<evidence type="ECO:0000256" key="2">
    <source>
        <dbReference type="SAM" id="MobiDB-lite"/>
    </source>
</evidence>
<dbReference type="AlphaFoldDB" id="A0A1V2DN84"/>
<name>A0A1V2DN84_9GAMM</name>
<dbReference type="RefSeq" id="WP_076725939.1">
    <property type="nucleotide sequence ID" value="NZ_MSCW01000016.1"/>
</dbReference>
<gene>
    <name evidence="4" type="ORF">BTO32_17435</name>
</gene>
<dbReference type="Pfam" id="PF01476">
    <property type="entry name" value="LysM"/>
    <property type="match status" value="1"/>
</dbReference>
<proteinExistence type="predicted"/>
<reference evidence="4 5" key="1">
    <citation type="submission" date="2016-12" db="EMBL/GenBank/DDBJ databases">
        <title>Marinobacter lutaoensis whole genome sequencing.</title>
        <authorList>
            <person name="Verma A."/>
            <person name="Krishnamurthi S."/>
        </authorList>
    </citation>
    <scope>NUCLEOTIDE SEQUENCE [LARGE SCALE GENOMIC DNA]</scope>
    <source>
        <strain evidence="4 5">T5054</strain>
    </source>
</reference>
<evidence type="ECO:0000313" key="5">
    <source>
        <dbReference type="Proteomes" id="UP000189339"/>
    </source>
</evidence>